<feature type="compositionally biased region" description="Basic and acidic residues" evidence="5">
    <location>
        <begin position="103"/>
        <end position="115"/>
    </location>
</feature>
<dbReference type="FunFam" id="2.20.100.10:FF:000019">
    <property type="entry name" value="Thrombospondin type 1 domain containing 7A"/>
    <property type="match status" value="2"/>
</dbReference>
<feature type="compositionally biased region" description="Polar residues" evidence="5">
    <location>
        <begin position="3694"/>
        <end position="3713"/>
    </location>
</feature>
<evidence type="ECO:0000256" key="2">
    <source>
        <dbReference type="ARBA" id="ARBA00022737"/>
    </source>
</evidence>
<dbReference type="Gene3D" id="4.10.470.20">
    <property type="match status" value="3"/>
</dbReference>
<evidence type="ECO:0000259" key="7">
    <source>
        <dbReference type="PROSITE" id="PS50258"/>
    </source>
</evidence>
<dbReference type="RefSeq" id="XP_013436214.1">
    <property type="nucleotide sequence ID" value="XM_013580760.1"/>
</dbReference>
<dbReference type="Pfam" id="PF00066">
    <property type="entry name" value="Notch"/>
    <property type="match status" value="3"/>
</dbReference>
<dbReference type="PROSITE" id="PS50092">
    <property type="entry name" value="TSP1"/>
    <property type="match status" value="15"/>
</dbReference>
<organism evidence="8 9">
    <name type="scientific">Eimeria necatrix</name>
    <dbReference type="NCBI Taxonomy" id="51315"/>
    <lineage>
        <taxon>Eukaryota</taxon>
        <taxon>Sar</taxon>
        <taxon>Alveolata</taxon>
        <taxon>Apicomplexa</taxon>
        <taxon>Conoidasida</taxon>
        <taxon>Coccidia</taxon>
        <taxon>Eucoccidiorida</taxon>
        <taxon>Eimeriorina</taxon>
        <taxon>Eimeriidae</taxon>
        <taxon>Eimeria</taxon>
    </lineage>
</organism>
<dbReference type="InterPro" id="IPR044004">
    <property type="entry name" value="TSP1_spondin_dom"/>
</dbReference>
<feature type="region of interest" description="Disordered" evidence="5">
    <location>
        <begin position="3629"/>
        <end position="3664"/>
    </location>
</feature>
<evidence type="ECO:0000256" key="1">
    <source>
        <dbReference type="ARBA" id="ARBA00022729"/>
    </source>
</evidence>
<dbReference type="Proteomes" id="UP000030754">
    <property type="component" value="Unassembled WGS sequence"/>
</dbReference>
<evidence type="ECO:0000256" key="4">
    <source>
        <dbReference type="ARBA" id="ARBA00023180"/>
    </source>
</evidence>
<name>U6MU46_9EIME</name>
<proteinExistence type="predicted"/>
<dbReference type="GeneID" id="25474347"/>
<keyword evidence="6" id="KW-1133">Transmembrane helix</keyword>
<evidence type="ECO:0000256" key="6">
    <source>
        <dbReference type="SAM" id="Phobius"/>
    </source>
</evidence>
<feature type="region of interest" description="Disordered" evidence="5">
    <location>
        <begin position="3694"/>
        <end position="3737"/>
    </location>
</feature>
<feature type="domain" description="LNR" evidence="7">
    <location>
        <begin position="254"/>
        <end position="299"/>
    </location>
</feature>
<dbReference type="InterPro" id="IPR036383">
    <property type="entry name" value="TSP1_rpt_sf"/>
</dbReference>
<dbReference type="Gene3D" id="3.30.300.320">
    <property type="match status" value="1"/>
</dbReference>
<evidence type="ECO:0000313" key="8">
    <source>
        <dbReference type="EMBL" id="CDJ67747.1"/>
    </source>
</evidence>
<keyword evidence="6" id="KW-0812">Transmembrane</keyword>
<dbReference type="GO" id="GO:0031012">
    <property type="term" value="C:extracellular matrix"/>
    <property type="evidence" value="ECO:0007669"/>
    <property type="project" value="TreeGrafter"/>
</dbReference>
<dbReference type="SMART" id="SM00004">
    <property type="entry name" value="NL"/>
    <property type="match status" value="4"/>
</dbReference>
<keyword evidence="6" id="KW-0472">Membrane</keyword>
<feature type="region of interest" description="Disordered" evidence="5">
    <location>
        <begin position="138"/>
        <end position="165"/>
    </location>
</feature>
<reference evidence="8" key="2">
    <citation type="submission" date="2013-10" db="EMBL/GenBank/DDBJ databases">
        <authorList>
            <person name="Aslett M."/>
        </authorList>
    </citation>
    <scope>NUCLEOTIDE SEQUENCE [LARGE SCALE GENOMIC DNA]</scope>
    <source>
        <strain evidence="8">Houghton</strain>
    </source>
</reference>
<dbReference type="InterPro" id="IPR000884">
    <property type="entry name" value="TSP1_rpt"/>
</dbReference>
<reference evidence="8" key="1">
    <citation type="submission" date="2013-10" db="EMBL/GenBank/DDBJ databases">
        <title>Genomic analysis of the causative agents of coccidiosis in chickens.</title>
        <authorList>
            <person name="Reid A.J."/>
            <person name="Blake D."/>
            <person name="Billington K."/>
            <person name="Browne H."/>
            <person name="Dunn M."/>
            <person name="Hung S."/>
            <person name="Kawahara F."/>
            <person name="Miranda-Saavedra D."/>
            <person name="Mourier T."/>
            <person name="Nagra H."/>
            <person name="Otto T.D."/>
            <person name="Rawlings N."/>
            <person name="Sanchez A."/>
            <person name="Sanders M."/>
            <person name="Subramaniam C."/>
            <person name="Tay Y."/>
            <person name="Dear P."/>
            <person name="Doerig C."/>
            <person name="Gruber A."/>
            <person name="Parkinson J."/>
            <person name="Shirley M."/>
            <person name="Wan K.L."/>
            <person name="Berriman M."/>
            <person name="Tomley F."/>
            <person name="Pain A."/>
        </authorList>
    </citation>
    <scope>NUCLEOTIDE SEQUENCE [LARGE SCALE GENOMIC DNA]</scope>
    <source>
        <strain evidence="8">Houghton</strain>
    </source>
</reference>
<dbReference type="InterPro" id="IPR000800">
    <property type="entry name" value="Notch_dom"/>
</dbReference>
<dbReference type="PROSITE" id="PS50258">
    <property type="entry name" value="LNR"/>
    <property type="match status" value="2"/>
</dbReference>
<gene>
    <name evidence="8" type="ORF">ENH_00041900</name>
</gene>
<feature type="region of interest" description="Disordered" evidence="5">
    <location>
        <begin position="2838"/>
        <end position="2858"/>
    </location>
</feature>
<dbReference type="GO" id="GO:0007155">
    <property type="term" value="P:cell adhesion"/>
    <property type="evidence" value="ECO:0007669"/>
    <property type="project" value="TreeGrafter"/>
</dbReference>
<feature type="region of interest" description="Disordered" evidence="5">
    <location>
        <begin position="3591"/>
        <end position="3613"/>
    </location>
</feature>
<feature type="compositionally biased region" description="Low complexity" evidence="5">
    <location>
        <begin position="3758"/>
        <end position="3768"/>
    </location>
</feature>
<dbReference type="Pfam" id="PF19028">
    <property type="entry name" value="TSP1_spondin"/>
    <property type="match status" value="12"/>
</dbReference>
<feature type="domain" description="LNR" evidence="7">
    <location>
        <begin position="1606"/>
        <end position="1644"/>
    </location>
</feature>
<feature type="region of interest" description="Disordered" evidence="5">
    <location>
        <begin position="3241"/>
        <end position="3262"/>
    </location>
</feature>
<dbReference type="InterPro" id="IPR051418">
    <property type="entry name" value="Spondin/Thrombospondin_T1"/>
</dbReference>
<keyword evidence="2" id="KW-0677">Repeat</keyword>
<evidence type="ECO:0000256" key="3">
    <source>
        <dbReference type="ARBA" id="ARBA00023157"/>
    </source>
</evidence>
<dbReference type="VEuPathDB" id="ToxoDB:ENH_00041900"/>
<feature type="compositionally biased region" description="Polar residues" evidence="5">
    <location>
        <begin position="2838"/>
        <end position="2850"/>
    </location>
</feature>
<dbReference type="SUPFAM" id="SSF82895">
    <property type="entry name" value="TSP-1 type 1 repeat"/>
    <property type="match status" value="15"/>
</dbReference>
<keyword evidence="4" id="KW-0325">Glycoprotein</keyword>
<dbReference type="FunFam" id="2.20.100.10:FF:000134">
    <property type="entry name" value="Uncharacterized protein"/>
    <property type="match status" value="1"/>
</dbReference>
<keyword evidence="3" id="KW-1015">Disulfide bond</keyword>
<feature type="transmembrane region" description="Helical" evidence="6">
    <location>
        <begin position="3518"/>
        <end position="3541"/>
    </location>
</feature>
<sequence>MLKESKRPGAPRRLWELLKLLGLSLVFTYCVLCTQAKDAEKWNEQTPDCPLMDPRCLLNFTVEAPDYFYRRRHEAPAFPISVLPQPQQRQEQHKLQQQQQQSKLRDRQTLEKKASEKMLTQSEVFEFAVRRLQGIGGLFSQRQGGTGSSGGSDGGGGRRRQQPQGALSLEMADPLDSGVSRSPRPLLESNGLICEDDERVEDFGVKCRLIARSLGGRLGCEKRLIDISPDGRLPANIPAFSRVADACPMTCGLCEECAPGCALWFLGNTLCDEVCNNAACQFDGGDCWSADCVVGPWAEWSPCSVTCGGPGTERRRREVKSRAKQGGAPCPKLEETRQGCNANVPCPSHCQVGAWTEWSACSQSCGPGISVRERPVLKEPDEEGEAHTCQECPALQQERRCYLASCSSDCAVSEWTEWSACGAPCGGGKQTRQRSVLSAPVAEGQRCPELLETRSCNTFSCDGGCNLGDWGEWSECSKPCEGGTKTRTRTVEALEADTDCPPSTQTAPCNLHDCAVDCVASEWSAWTPCNVLCGVGTQRRIREVLKAPKGAGDPCPPLDQLRPCDRGPCRVDCLLSEWSSWGECSHPCGLGEQRRTRQVLQAPSETGSPCGALEEMRPCGGHCPPKCILSDWTEWASCGALCMQAGNTNPTTTRSRVVLLEAPDCPSPASLTESVLCSSLGFRCDVDCQVGAWSQWSACSRPCGGGIRRRTREITRVPQGNGKACGDLAEEGPCATTPCEALEGQAVTDCVWGEWSAYGPCDATCGPGRRRSTRVVLAFPKDASGRVLQHLCPDSERFEACQGPPCPLDCQVTAWGAWSSCTATCGGGQQQRQRSVVRQPANGGRDCPNLAETQICGSYPCPTDCEMSPWSEWSACSAVCGEGKIYRSRRILSAASVDPPGLSCGHTREEAVCFSPAGPCPSDCVLGNWSEWSECSALCGGGTRQRFRSVEAFEIGGGRPCSGSKEDAEACNLQPCEANCPVSEWSEWSECSSPCLPPDGSETTRRRYREILRDPPALARGLCPPLEEVQRGCNADIPCPVDCAYTPWTDWGECVGDCDVGHQRRTRRILSNEQFGGEPCTETEQTADCALDTPCIKDCLLSSWSEWGHCSATCGGGYKQRRREVLETPVNGGEPCGSLEEFEPCAEFSCFGSDCKVSEWSEWGPCSKECGGGIHTRERRVLSPRTGHGADCPELQQRRGCALHRCPGVPCDDSPDVPLLTGVECKVLLAMGCHRRLQELAEENNQVFPEDVPPEVRVSDACPKTCGVCAECSPGCQLRDLGNRHCDEPCNNEACQMDLGDCGGDCALGQLPTGLRLEPATSMMTKGQTLIASCADPDMRLSPFSSLRRLAVICSGKGEFTLEPPDLALKRDEEDALLLPACSPDPCPFILVSGFTGDAAVFNGVYLRGDPNGSMPRFLQDTLSPTAHFLWAQEAPPKGNRLKKQLIWRITQSDPNTGAPNSGLTAAATSGECAAETARGDAAVGCTDSWEVGRSGTEGTSRTQRASFKCIDEETRMEIEAQQLAPENSDEEEAVTPAVPVTMVAGVEMVCEDQKEVQEKSGKTCEALKKMLKCDFLLTDAGVDLPSFLPPDATLALACPQTCGLCKQCARGCPLWFLGNKHCDKACNVASCQFDRGDCSSEGPVIVDPEIEREATEGDEEETFVTVEPVKPHEQEQEDDEQDPAIACEDDPQVKAMGFTCKVLYAVAQDTPDGCNARLQDLNPDEALPPGVPPITRVKDACPKTCRACNDPDRLRRPGARAADSQSCQDDPMVAEMGYSCKLLLAVAEEEGEGCEARLIDLKPDQTLPPGIPQQTRVKDACPKTCNACDDPTRLQRPSRSPGAACTDFEFVGEAGSSCKLLLALAQSQDLGGCSAPLSSLLEEKHWPQGTPSDITLADACPHTCDYCEESVLMRLRPHVDEEPSCLGGCCDNKLVEQETGYTCRQIKDFLNGDCSVELESLSSTPLPPEVPKGATLRDACPYTCGACPAQQCVDNPMVKQMGYSCEMLIAAAEGRGGCEALLASLSGDALPAGVPPTTRVRDACLKSCNACPPLFPGSNETEGTATTGGAAAATHCFDDGRLPQLGYSCAMLLDFASKGCETTLGELLPQSLSLPSHLHRHDMIKDFCPKTCGLCGDPLGVGGTADTAGRRRKCSNNPMVERAGLSCNLLVKASPLGCNAKLADLSDDPLPPGVPPSTTVRDACMLDCGGCIDVPTCFDGFQNGDEEGIDCGGRCRPCAPCDPSPLKALGDGVIQEGRGTAHGATRRLSCRADFVRVAGRNGEEIICQDGTFSKPKLRCETRAVNVQYIKAFIRNAGDLQYGAVPALFAAFSSALRVQPPDELRLLAVGLDRRDGGGRASLVCEDDPRVAEMGYSCSMMEAFCDSKLHDLAAAQKKQLPSWLPKEAKVKDACRKTCGACDSRRRLQAVSGSPLSSLPLLIDAGVVWTRTAVPFSSMLTDDLPERFLAALKQQFIQRGVTLVDPTDKSLVSAATALTTRPFAFAIEGVEQRKLPAALWDGGFGSYSPASHSKAIFAAAGLPIPSSQSLELPQLPDREGKRPGPPLYAIVDYSFGEEAPVLLPLPPGVSSLRGACFDPLSYRADANSCCGLQEELQLLLDGPCGALLYGRRMSQETVAAFCEKPVEGRYCWASFLARVDAHKQRVGAACNLVQAVEAVAEAWCYRDPIDDPGKYCFAAVEEALEAADLRALGSRTSSQLDEICGETSCFRSNLRYLDNMTLLQTAWQLLYVPSEEATPEDLFVSSPHVPGTSRRLPAAVTARRLHNRAAIDSSEARKGFYQHNRRLVDARERVQHQLQAAASAAAVFSGLQHHIETNTRLQRQRGLSSTNGAPRRRLGSLSRFRGPLTDTLEEGLNLVCTKVENDYCQQTLVLLAQESPIRTPSLLLEPCASRCFVPLTGAVGAIVEAYGERHRDPWHSLLGSVMRAYGRFYCVRNERGDFCGRHFFDRYRAANPHKVAAQGLELPLPDCQCPHSFLQDGQCDPECFNEACGWDGKDCLPSSMFAQLHAAVSSLVEPTCSLYHPDFECGTKCFKQYETARGLGGSGCCLGMGLDILGAVAAAEAAHPLGEISWKARRTVAFAEQVCGASADRTCSLGEPRPLLHVELRVVGLNSHVTLTDAGKVDEIFRALSTALTRRVGLVERDVARHFARADPRGVTLELILDAGREHAVRVAKLFQQPALVKDVEAAALRQLGLVSLSAYMDAGNGLLDVEYVPDSLQEEQVTSPAAGLGPSPPRRGDEGLQELPLMIPSEPCSEASFTSLAPRYTVLEKPQLSDKGEPEAVLVTCGPGFSAIRGYDADSDRAVCDNGKWVLENGLDCRRTCTNPPDAALHPKGAYTFSRQDSSIRHLQASTERLARYGAPPSGKTQSAPHGNALYVSCADGYAAGRGLEGSWLKCTDGEWKLERPAFSCHRLCPAFQHLGDAYIVTGEGQHQGDEREVSCSRGYYPQRRSHRLVCSEGSWPALPFRCSRAITPDLREGVGGFQKILQQMFSREGILGFIVFTILVLAATLVVVLCWLFRCRGRAHRRQRERAEAMQALKLAGVPMNELAAVARARLCMHTGSSCMSSVEGSNYGSSVRSHKKRRSRIGNRSDCSVTNYQEMVDLSRRIPARPPGDAVVPPPSEGGPTGRSSSRDPDESTPVPQWLAEERVLPAQAVCRATDPRCYSAAPATISSLGGTPGSCNSSSTSESHPVAKVRHQAPPQLGAPFEISSEDTDAEVELMHTRDEEAEIAALHATRAAGEAAAQQGLPRDATGN</sequence>
<evidence type="ECO:0000313" key="9">
    <source>
        <dbReference type="Proteomes" id="UP000030754"/>
    </source>
</evidence>
<keyword evidence="9" id="KW-1185">Reference proteome</keyword>
<feature type="compositionally biased region" description="Gly residues" evidence="5">
    <location>
        <begin position="144"/>
        <end position="155"/>
    </location>
</feature>
<feature type="region of interest" description="Disordered" evidence="5">
    <location>
        <begin position="85"/>
        <end position="115"/>
    </location>
</feature>
<dbReference type="Gene3D" id="2.20.100.10">
    <property type="entry name" value="Thrombospondin type-1 (TSP1) repeat"/>
    <property type="match status" value="15"/>
</dbReference>
<protein>
    <submittedName>
        <fullName evidence="8">Thrombospondin type 1 domain-containing protein, putative</fullName>
    </submittedName>
</protein>
<dbReference type="SMART" id="SM00032">
    <property type="entry name" value="CCP"/>
    <property type="match status" value="2"/>
</dbReference>
<dbReference type="SMART" id="SM00209">
    <property type="entry name" value="TSP1"/>
    <property type="match status" value="16"/>
</dbReference>
<keyword evidence="1" id="KW-0732">Signal</keyword>
<evidence type="ECO:0000256" key="5">
    <source>
        <dbReference type="SAM" id="MobiDB-lite"/>
    </source>
</evidence>
<dbReference type="Pfam" id="PF00090">
    <property type="entry name" value="TSP_1"/>
    <property type="match status" value="3"/>
</dbReference>
<feature type="region of interest" description="Disordered" evidence="5">
    <location>
        <begin position="3758"/>
        <end position="3779"/>
    </location>
</feature>
<dbReference type="PANTHER" id="PTHR11311">
    <property type="entry name" value="SPONDIN"/>
    <property type="match status" value="1"/>
</dbReference>
<dbReference type="PANTHER" id="PTHR11311:SF15">
    <property type="entry name" value="SPONDIN-2"/>
    <property type="match status" value="1"/>
</dbReference>
<accession>U6MU46</accession>
<feature type="compositionally biased region" description="Basic residues" evidence="5">
    <location>
        <begin position="3601"/>
        <end position="3610"/>
    </location>
</feature>
<feature type="compositionally biased region" description="Low complexity" evidence="5">
    <location>
        <begin position="85"/>
        <end position="101"/>
    </location>
</feature>
<dbReference type="OrthoDB" id="446173at2759"/>
<dbReference type="InterPro" id="IPR000436">
    <property type="entry name" value="Sushi_SCR_CCP_dom"/>
</dbReference>
<dbReference type="EMBL" id="HG724771">
    <property type="protein sequence ID" value="CDJ67747.1"/>
    <property type="molecule type" value="Genomic_DNA"/>
</dbReference>